<feature type="domain" description="DUF4352" evidence="3">
    <location>
        <begin position="35"/>
        <end position="160"/>
    </location>
</feature>
<feature type="chain" id="PRO_5038416497" evidence="2">
    <location>
        <begin position="27"/>
        <end position="185"/>
    </location>
</feature>
<evidence type="ECO:0000313" key="5">
    <source>
        <dbReference type="Proteomes" id="UP000886751"/>
    </source>
</evidence>
<evidence type="ECO:0000313" key="4">
    <source>
        <dbReference type="EMBL" id="HIX95814.1"/>
    </source>
</evidence>
<keyword evidence="1 2" id="KW-0732">Signal</keyword>
<dbReference type="PROSITE" id="PS51257">
    <property type="entry name" value="PROKAR_LIPOPROTEIN"/>
    <property type="match status" value="1"/>
</dbReference>
<gene>
    <name evidence="4" type="ORF">H9846_10230</name>
</gene>
<reference evidence="4" key="2">
    <citation type="submission" date="2021-04" db="EMBL/GenBank/DDBJ databases">
        <authorList>
            <person name="Gilroy R."/>
        </authorList>
    </citation>
    <scope>NUCLEOTIDE SEQUENCE</scope>
    <source>
        <strain evidence="4">ChiHecec2B26-7398</strain>
    </source>
</reference>
<reference evidence="4" key="1">
    <citation type="journal article" date="2021" name="PeerJ">
        <title>Extensive microbial diversity within the chicken gut microbiome revealed by metagenomics and culture.</title>
        <authorList>
            <person name="Gilroy R."/>
            <person name="Ravi A."/>
            <person name="Getino M."/>
            <person name="Pursley I."/>
            <person name="Horton D.L."/>
            <person name="Alikhan N.F."/>
            <person name="Baker D."/>
            <person name="Gharbi K."/>
            <person name="Hall N."/>
            <person name="Watson M."/>
            <person name="Adriaenssens E.M."/>
            <person name="Foster-Nyarko E."/>
            <person name="Jarju S."/>
            <person name="Secka A."/>
            <person name="Antonio M."/>
            <person name="Oren A."/>
            <person name="Chaudhuri R.R."/>
            <person name="La Ragione R."/>
            <person name="Hildebrand F."/>
            <person name="Pallen M.J."/>
        </authorList>
    </citation>
    <scope>NUCLEOTIDE SEQUENCE</scope>
    <source>
        <strain evidence="4">ChiHecec2B26-7398</strain>
    </source>
</reference>
<comment type="caution">
    <text evidence="4">The sequence shown here is derived from an EMBL/GenBank/DDBJ whole genome shotgun (WGS) entry which is preliminary data.</text>
</comment>
<dbReference type="InterPro" id="IPR029050">
    <property type="entry name" value="Immunoprotect_excell_Ig-like"/>
</dbReference>
<dbReference type="Pfam" id="PF11611">
    <property type="entry name" value="DUF4352"/>
    <property type="match status" value="1"/>
</dbReference>
<name>A0A9D2BWB0_9FIRM</name>
<sequence length="185" mass="20041">MMKKRALCLPALLAALALTACSLPGAQDGYHEGRMGDTMETYFFDYTVNSATLAASYADAVPADGSNFLIVDITVKNTSPQSIEMYDTDFQAQWGSEGEEDYRVPITTDMSTGEELPTLDDAQLPGTYPLAIDEEVEGILVYEVPAGFQDFSISYLEYFDDESTGDVYFVYFTAEGDAGSGAVSA</sequence>
<dbReference type="EMBL" id="DXEI01000154">
    <property type="protein sequence ID" value="HIX95814.1"/>
    <property type="molecule type" value="Genomic_DNA"/>
</dbReference>
<dbReference type="InterPro" id="IPR029051">
    <property type="entry name" value="DUF4352"/>
</dbReference>
<proteinExistence type="predicted"/>
<evidence type="ECO:0000259" key="3">
    <source>
        <dbReference type="Pfam" id="PF11611"/>
    </source>
</evidence>
<organism evidence="4 5">
    <name type="scientific">Candidatus Gemmiger excrementipullorum</name>
    <dbReference type="NCBI Taxonomy" id="2838610"/>
    <lineage>
        <taxon>Bacteria</taxon>
        <taxon>Bacillati</taxon>
        <taxon>Bacillota</taxon>
        <taxon>Clostridia</taxon>
        <taxon>Eubacteriales</taxon>
        <taxon>Gemmiger</taxon>
    </lineage>
</organism>
<accession>A0A9D2BWB0</accession>
<feature type="signal peptide" evidence="2">
    <location>
        <begin position="1"/>
        <end position="26"/>
    </location>
</feature>
<dbReference type="Proteomes" id="UP000886751">
    <property type="component" value="Unassembled WGS sequence"/>
</dbReference>
<dbReference type="AlphaFoldDB" id="A0A9D2BWB0"/>
<evidence type="ECO:0000256" key="2">
    <source>
        <dbReference type="SAM" id="SignalP"/>
    </source>
</evidence>
<protein>
    <submittedName>
        <fullName evidence="4">DUF4352 domain-containing protein</fullName>
    </submittedName>
</protein>
<evidence type="ECO:0000256" key="1">
    <source>
        <dbReference type="ARBA" id="ARBA00022729"/>
    </source>
</evidence>
<dbReference type="Gene3D" id="2.60.40.1240">
    <property type="match status" value="1"/>
</dbReference>